<dbReference type="STRING" id="525903.Taci_0314"/>
<dbReference type="OrthoDB" id="9805918at2"/>
<feature type="binding site" evidence="7">
    <location>
        <begin position="230"/>
        <end position="235"/>
    </location>
    <ligand>
        <name>GTP</name>
        <dbReference type="ChEBI" id="CHEBI:37565"/>
    </ligand>
</feature>
<dbReference type="Pfam" id="PF12631">
    <property type="entry name" value="MnmE_helical"/>
    <property type="match status" value="1"/>
</dbReference>
<comment type="function">
    <text evidence="7">Exhibits a very high intrinsic GTPase hydrolysis rate. Involved in the addition of a carboxymethylaminomethyl (cmnm) group at the wobble position (U34) of certain tRNAs, forming tRNA-cmnm(5)s(2)U34.</text>
</comment>
<reference evidence="10 11" key="1">
    <citation type="journal article" date="2009" name="Stand. Genomic Sci.">
        <title>Complete genome sequence of Thermanaerovibrio acidaminovorans type strain (Su883).</title>
        <authorList>
            <person name="Chovatia M."/>
            <person name="Sikorski J."/>
            <person name="Schroder M."/>
            <person name="Lapidus A."/>
            <person name="Nolan M."/>
            <person name="Tice H."/>
            <person name="Glavina Del Rio T."/>
            <person name="Copeland A."/>
            <person name="Cheng J.F."/>
            <person name="Lucas S."/>
            <person name="Chen F."/>
            <person name="Bruce D."/>
            <person name="Goodwin L."/>
            <person name="Pitluck S."/>
            <person name="Ivanova N."/>
            <person name="Mavromatis K."/>
            <person name="Ovchinnikova G."/>
            <person name="Pati A."/>
            <person name="Chen A."/>
            <person name="Palaniappan K."/>
            <person name="Land M."/>
            <person name="Hauser L."/>
            <person name="Chang Y.J."/>
            <person name="Jeffries C.D."/>
            <person name="Chain P."/>
            <person name="Saunders E."/>
            <person name="Detter J.C."/>
            <person name="Brettin T."/>
            <person name="Rohde M."/>
            <person name="Goker M."/>
            <person name="Spring S."/>
            <person name="Bristow J."/>
            <person name="Markowitz V."/>
            <person name="Hugenholtz P."/>
            <person name="Kyrpides N.C."/>
            <person name="Klenk H.P."/>
            <person name="Eisen J.A."/>
        </authorList>
    </citation>
    <scope>NUCLEOTIDE SEQUENCE [LARGE SCALE GENOMIC DNA]</scope>
    <source>
        <strain evidence="11">ATCC 49978 / DSM 6589 / Su883</strain>
    </source>
</reference>
<comment type="cofactor">
    <cofactor evidence="7">
        <name>K(+)</name>
        <dbReference type="ChEBI" id="CHEBI:29103"/>
    </cofactor>
    <text evidence="7">Binds 1 potassium ion per subunit.</text>
</comment>
<dbReference type="Pfam" id="PF01926">
    <property type="entry name" value="MMR_HSR1"/>
    <property type="match status" value="1"/>
</dbReference>
<proteinExistence type="inferred from homology"/>
<feature type="binding site" evidence="7">
    <location>
        <position position="85"/>
    </location>
    <ligand>
        <name>(6S)-5-formyl-5,6,7,8-tetrahydrofolate</name>
        <dbReference type="ChEBI" id="CHEBI:57457"/>
    </ligand>
</feature>
<dbReference type="GO" id="GO:0046872">
    <property type="term" value="F:metal ion binding"/>
    <property type="evidence" value="ECO:0007669"/>
    <property type="project" value="UniProtKB-KW"/>
</dbReference>
<feature type="binding site" evidence="7">
    <location>
        <position position="230"/>
    </location>
    <ligand>
        <name>K(+)</name>
        <dbReference type="ChEBI" id="CHEBI:29103"/>
    </ligand>
</feature>
<keyword evidence="4 7" id="KW-0460">Magnesium</keyword>
<keyword evidence="7" id="KW-0378">Hydrolase</keyword>
<evidence type="ECO:0000256" key="3">
    <source>
        <dbReference type="ARBA" id="ARBA00022741"/>
    </source>
</evidence>
<feature type="binding site" evidence="7">
    <location>
        <begin position="274"/>
        <end position="277"/>
    </location>
    <ligand>
        <name>GTP</name>
        <dbReference type="ChEBI" id="CHEBI:37565"/>
    </ligand>
</feature>
<feature type="binding site" evidence="7">
    <location>
        <position position="254"/>
    </location>
    <ligand>
        <name>K(+)</name>
        <dbReference type="ChEBI" id="CHEBI:29103"/>
    </ligand>
</feature>
<feature type="binding site" evidence="7">
    <location>
        <position position="23"/>
    </location>
    <ligand>
        <name>(6S)-5-formyl-5,6,7,8-tetrahydrofolate</name>
        <dbReference type="ChEBI" id="CHEBI:57457"/>
    </ligand>
</feature>
<gene>
    <name evidence="7" type="primary">mnmE</name>
    <name evidence="7" type="synonym">trmE</name>
    <name evidence="10" type="ordered locus">Taci_0314</name>
</gene>
<dbReference type="InterPro" id="IPR018948">
    <property type="entry name" value="GTP-bd_TrmE_N"/>
</dbReference>
<dbReference type="GO" id="GO:0005525">
    <property type="term" value="F:GTP binding"/>
    <property type="evidence" value="ECO:0007669"/>
    <property type="project" value="UniProtKB-UniRule"/>
</dbReference>
<dbReference type="Gene3D" id="1.20.120.430">
    <property type="entry name" value="tRNA modification GTPase MnmE domain 2"/>
    <property type="match status" value="1"/>
</dbReference>
<keyword evidence="11" id="KW-1185">Reference proteome</keyword>
<protein>
    <recommendedName>
        <fullName evidence="7">tRNA modification GTPase MnmE</fullName>
        <ecNumber evidence="7">3.6.-.-</ecNumber>
    </recommendedName>
</protein>
<dbReference type="AlphaFoldDB" id="D1B8E8"/>
<dbReference type="InterPro" id="IPR025867">
    <property type="entry name" value="MnmE_helical"/>
</dbReference>
<dbReference type="PATRIC" id="fig|525903.6.peg.319"/>
<feature type="domain" description="TrmE-type G" evidence="9">
    <location>
        <begin position="220"/>
        <end position="377"/>
    </location>
</feature>
<evidence type="ECO:0000256" key="7">
    <source>
        <dbReference type="HAMAP-Rule" id="MF_00379"/>
    </source>
</evidence>
<sequence>MRDEQVIAAISTPFGQGGIAVIRLSGRGSAQVVDRVFRGRSPLSSSPPWTMRHGHLVDPRGNPIDEVLAVHFKAPKSYTGEDSAEVHCHGGPLVAQMCLEALISAGARLAERGEFTRRAVINRRMDLSAASAVMALVSGQSPKAVEAAMGSLSGATRRAMEELMRDLTRACSHLEATLDMPEDEIPPLDWERLREDLSRIARGIRDLHQRGLAGMALSQGVQVTLVGRPNVGKSSLLNSLSRQARAIVTPIPGTTRDVVEAAVIHRGVPIKLLDTAGIRDSNDPIEALGVKLARETMLTADLRVLVLDGSSPPHREDLELLGSLDMPAAAALNKADLGTDPSWDQVLRDARVPNVTLSALSGKGVEELKDLMVRSICSNPAVDGAVTMFRHQLDALSRAAEALDGALSSPYLDATAQLALEAQRHLASALGLDPTEEVLEAVFRNFCVGK</sequence>
<comment type="caution">
    <text evidence="7">Lacks conserved residue(s) required for the propagation of feature annotation.</text>
</comment>
<accession>D1B8E8</accession>
<organism evidence="10 11">
    <name type="scientific">Thermanaerovibrio acidaminovorans (strain ATCC 49978 / DSM 6589 / Su883)</name>
    <name type="common">Selenomonas acidaminovorans</name>
    <dbReference type="NCBI Taxonomy" id="525903"/>
    <lineage>
        <taxon>Bacteria</taxon>
        <taxon>Thermotogati</taxon>
        <taxon>Synergistota</taxon>
        <taxon>Synergistia</taxon>
        <taxon>Synergistales</taxon>
        <taxon>Synergistaceae</taxon>
        <taxon>Thermanaerovibrio</taxon>
    </lineage>
</organism>
<dbReference type="HOGENOM" id="CLU_019624_4_1_0"/>
<evidence type="ECO:0000259" key="9">
    <source>
        <dbReference type="PROSITE" id="PS51709"/>
    </source>
</evidence>
<feature type="binding site" evidence="7">
    <location>
        <begin position="333"/>
        <end position="336"/>
    </location>
    <ligand>
        <name>GTP</name>
        <dbReference type="ChEBI" id="CHEBI:37565"/>
    </ligand>
</feature>
<dbReference type="NCBIfam" id="TIGR00231">
    <property type="entry name" value="small_GTP"/>
    <property type="match status" value="1"/>
</dbReference>
<keyword evidence="2 7" id="KW-0819">tRNA processing</keyword>
<dbReference type="CDD" id="cd14858">
    <property type="entry name" value="TrmE_N"/>
    <property type="match status" value="1"/>
</dbReference>
<keyword evidence="5 7" id="KW-0630">Potassium</keyword>
<keyword evidence="7" id="KW-0479">Metal-binding</keyword>
<keyword evidence="7" id="KW-0963">Cytoplasm</keyword>
<dbReference type="InterPro" id="IPR006073">
    <property type="entry name" value="GTP-bd"/>
</dbReference>
<comment type="subcellular location">
    <subcellularLocation>
        <location evidence="7">Cytoplasm</location>
    </subcellularLocation>
</comment>
<keyword evidence="6 7" id="KW-0342">GTP-binding</keyword>
<dbReference type="Pfam" id="PF10396">
    <property type="entry name" value="TrmE_N"/>
    <property type="match status" value="1"/>
</dbReference>
<dbReference type="SUPFAM" id="SSF52540">
    <property type="entry name" value="P-loop containing nucleoside triphosphate hydrolases"/>
    <property type="match status" value="1"/>
</dbReference>
<dbReference type="InterPro" id="IPR027417">
    <property type="entry name" value="P-loop_NTPase"/>
</dbReference>
<feature type="binding site" evidence="7">
    <location>
        <begin position="249"/>
        <end position="255"/>
    </location>
    <ligand>
        <name>GTP</name>
        <dbReference type="ChEBI" id="CHEBI:37565"/>
    </ligand>
</feature>
<name>D1B8E8_THEAS</name>
<evidence type="ECO:0000313" key="11">
    <source>
        <dbReference type="Proteomes" id="UP000002030"/>
    </source>
</evidence>
<evidence type="ECO:0000256" key="1">
    <source>
        <dbReference type="ARBA" id="ARBA00011043"/>
    </source>
</evidence>
<feature type="binding site" evidence="7">
    <location>
        <position position="255"/>
    </location>
    <ligand>
        <name>Mg(2+)</name>
        <dbReference type="ChEBI" id="CHEBI:18420"/>
    </ligand>
</feature>
<evidence type="ECO:0000256" key="4">
    <source>
        <dbReference type="ARBA" id="ARBA00022842"/>
    </source>
</evidence>
<dbReference type="KEGG" id="tai:Taci_0314"/>
<dbReference type="CDD" id="cd04164">
    <property type="entry name" value="trmE"/>
    <property type="match status" value="1"/>
</dbReference>
<feature type="binding site" evidence="7">
    <location>
        <position position="249"/>
    </location>
    <ligand>
        <name>K(+)</name>
        <dbReference type="ChEBI" id="CHEBI:29103"/>
    </ligand>
</feature>
<evidence type="ECO:0000256" key="8">
    <source>
        <dbReference type="RuleBase" id="RU003313"/>
    </source>
</evidence>
<evidence type="ECO:0000256" key="2">
    <source>
        <dbReference type="ARBA" id="ARBA00022694"/>
    </source>
</evidence>
<feature type="binding site" evidence="7">
    <location>
        <position position="251"/>
    </location>
    <ligand>
        <name>K(+)</name>
        <dbReference type="ChEBI" id="CHEBI:29103"/>
    </ligand>
</feature>
<feature type="binding site" evidence="7">
    <location>
        <position position="124"/>
    </location>
    <ligand>
        <name>(6S)-5-formyl-5,6,7,8-tetrahydrofolate</name>
        <dbReference type="ChEBI" id="CHEBI:57457"/>
    </ligand>
</feature>
<dbReference type="PROSITE" id="PS51709">
    <property type="entry name" value="G_TRME"/>
    <property type="match status" value="1"/>
</dbReference>
<dbReference type="InterPro" id="IPR027266">
    <property type="entry name" value="TrmE/GcvT-like"/>
</dbReference>
<dbReference type="GO" id="GO:0002098">
    <property type="term" value="P:tRNA wobble uridine modification"/>
    <property type="evidence" value="ECO:0007669"/>
    <property type="project" value="TreeGrafter"/>
</dbReference>
<dbReference type="Proteomes" id="UP000002030">
    <property type="component" value="Chromosome"/>
</dbReference>
<feature type="binding site" evidence="7">
    <location>
        <position position="234"/>
    </location>
    <ligand>
        <name>Mg(2+)</name>
        <dbReference type="ChEBI" id="CHEBI:18420"/>
    </ligand>
</feature>
<dbReference type="InterPro" id="IPR031168">
    <property type="entry name" value="G_TrmE"/>
</dbReference>
<dbReference type="EnsemblBacteria" id="ACZ18551">
    <property type="protein sequence ID" value="ACZ18551"/>
    <property type="gene ID" value="Taci_0314"/>
</dbReference>
<comment type="subunit">
    <text evidence="7">Homodimer. Heterotetramer of two MnmE and two MnmG subunits.</text>
</comment>
<dbReference type="NCBIfam" id="TIGR00450">
    <property type="entry name" value="mnmE_trmE_thdF"/>
    <property type="match status" value="1"/>
</dbReference>
<dbReference type="InterPro" id="IPR027368">
    <property type="entry name" value="MnmE_dom2"/>
</dbReference>
<comment type="similarity">
    <text evidence="1 7 8">Belongs to the TRAFAC class TrmE-Era-EngA-EngB-Septin-like GTPase superfamily. TrmE GTPase family.</text>
</comment>
<dbReference type="GO" id="GO:0005829">
    <property type="term" value="C:cytosol"/>
    <property type="evidence" value="ECO:0007669"/>
    <property type="project" value="TreeGrafter"/>
</dbReference>
<dbReference type="InterPro" id="IPR004520">
    <property type="entry name" value="GTPase_MnmE"/>
</dbReference>
<evidence type="ECO:0000256" key="5">
    <source>
        <dbReference type="ARBA" id="ARBA00022958"/>
    </source>
</evidence>
<dbReference type="HAMAP" id="MF_00379">
    <property type="entry name" value="GTPase_MnmE"/>
    <property type="match status" value="1"/>
</dbReference>
<dbReference type="PANTHER" id="PTHR42714:SF2">
    <property type="entry name" value="TRNA MODIFICATION GTPASE GTPBP3, MITOCHONDRIAL"/>
    <property type="match status" value="1"/>
</dbReference>
<dbReference type="EMBL" id="CP001818">
    <property type="protein sequence ID" value="ACZ18551.1"/>
    <property type="molecule type" value="Genomic_DNA"/>
</dbReference>
<keyword evidence="3 7" id="KW-0547">Nucleotide-binding</keyword>
<dbReference type="EC" id="3.6.-.-" evidence="7"/>
<dbReference type="InterPro" id="IPR005225">
    <property type="entry name" value="Small_GTP-bd"/>
</dbReference>
<feature type="binding site" evidence="7">
    <location>
        <position position="450"/>
    </location>
    <ligand>
        <name>(6S)-5-formyl-5,6,7,8-tetrahydrofolate</name>
        <dbReference type="ChEBI" id="CHEBI:57457"/>
    </ligand>
</feature>
<dbReference type="eggNOG" id="COG0486">
    <property type="taxonomic scope" value="Bacteria"/>
</dbReference>
<evidence type="ECO:0000313" key="10">
    <source>
        <dbReference type="EMBL" id="ACZ18551.1"/>
    </source>
</evidence>
<dbReference type="PANTHER" id="PTHR42714">
    <property type="entry name" value="TRNA MODIFICATION GTPASE GTPBP3"/>
    <property type="match status" value="1"/>
</dbReference>
<dbReference type="RefSeq" id="WP_012869067.1">
    <property type="nucleotide sequence ID" value="NC_013522.1"/>
</dbReference>
<dbReference type="Gene3D" id="3.40.50.300">
    <property type="entry name" value="P-loop containing nucleotide triphosphate hydrolases"/>
    <property type="match status" value="1"/>
</dbReference>
<dbReference type="GO" id="GO:0030488">
    <property type="term" value="P:tRNA methylation"/>
    <property type="evidence" value="ECO:0007669"/>
    <property type="project" value="TreeGrafter"/>
</dbReference>
<dbReference type="GO" id="GO:0003924">
    <property type="term" value="F:GTPase activity"/>
    <property type="evidence" value="ECO:0007669"/>
    <property type="project" value="UniProtKB-UniRule"/>
</dbReference>
<evidence type="ECO:0000256" key="6">
    <source>
        <dbReference type="ARBA" id="ARBA00023134"/>
    </source>
</evidence>
<dbReference type="PRINTS" id="PR00449">
    <property type="entry name" value="RASTRNSFRMNG"/>
</dbReference>
<dbReference type="Gene3D" id="3.30.1360.120">
    <property type="entry name" value="Probable tRNA modification gtpase trme, domain 1"/>
    <property type="match status" value="1"/>
</dbReference>